<accession>A0A6B9ZL17</accession>
<proteinExistence type="predicted"/>
<reference evidence="1 2" key="1">
    <citation type="submission" date="2020-01" db="EMBL/GenBank/DDBJ databases">
        <title>Complete genome sequence of Chitinophaga sp. H33E-04 isolated from quinoa roots.</title>
        <authorList>
            <person name="Weon H.-Y."/>
            <person name="Lee S.A."/>
        </authorList>
    </citation>
    <scope>NUCLEOTIDE SEQUENCE [LARGE SCALE GENOMIC DNA]</scope>
    <source>
        <strain evidence="1 2">H33E-04</strain>
    </source>
</reference>
<protein>
    <submittedName>
        <fullName evidence="1">Uncharacterized protein</fullName>
    </submittedName>
</protein>
<dbReference type="KEGG" id="chih:GWR21_26925"/>
<dbReference type="EMBL" id="CP048113">
    <property type="protein sequence ID" value="QHS63088.1"/>
    <property type="molecule type" value="Genomic_DNA"/>
</dbReference>
<dbReference type="RefSeq" id="WP_162334811.1">
    <property type="nucleotide sequence ID" value="NZ_CP048113.1"/>
</dbReference>
<sequence>MSSLSETWFADGYIDFEQKKYTLLAYLQQITRYFNQNKLYPQLSDIIFHYNNLVAFKDNKQFLQQQFPKRLTAINMERLQLLYEQIVADDELMQELETIIQYAIHKMNGAIREGTEIYEFVEDSLSISPVGLIPLDTQEGYLMLCDGSFREVVVYEYRLSIFERHDEKYRGIHTHYLDTFTKDLVHTCEHIKTTLIRKYKKLPNPAVYRVDTNLVFPVNETLLPIAKRSLVKYIATNAA</sequence>
<dbReference type="AlphaFoldDB" id="A0A6B9ZL17"/>
<name>A0A6B9ZL17_9BACT</name>
<evidence type="ECO:0000313" key="1">
    <source>
        <dbReference type="EMBL" id="QHS63088.1"/>
    </source>
</evidence>
<dbReference type="Proteomes" id="UP000476411">
    <property type="component" value="Chromosome"/>
</dbReference>
<keyword evidence="2" id="KW-1185">Reference proteome</keyword>
<organism evidence="1 2">
    <name type="scientific">Chitinophaga agri</name>
    <dbReference type="NCBI Taxonomy" id="2703787"/>
    <lineage>
        <taxon>Bacteria</taxon>
        <taxon>Pseudomonadati</taxon>
        <taxon>Bacteroidota</taxon>
        <taxon>Chitinophagia</taxon>
        <taxon>Chitinophagales</taxon>
        <taxon>Chitinophagaceae</taxon>
        <taxon>Chitinophaga</taxon>
    </lineage>
</organism>
<evidence type="ECO:0000313" key="2">
    <source>
        <dbReference type="Proteomes" id="UP000476411"/>
    </source>
</evidence>
<gene>
    <name evidence="1" type="ORF">GWR21_26925</name>
</gene>